<organism evidence="3 4">
    <name type="scientific">Trinickia terrae</name>
    <dbReference type="NCBI Taxonomy" id="2571161"/>
    <lineage>
        <taxon>Bacteria</taxon>
        <taxon>Pseudomonadati</taxon>
        <taxon>Pseudomonadota</taxon>
        <taxon>Betaproteobacteria</taxon>
        <taxon>Burkholderiales</taxon>
        <taxon>Burkholderiaceae</taxon>
        <taxon>Trinickia</taxon>
    </lineage>
</organism>
<evidence type="ECO:0008006" key="5">
    <source>
        <dbReference type="Google" id="ProtNLM"/>
    </source>
</evidence>
<evidence type="ECO:0000313" key="3">
    <source>
        <dbReference type="EMBL" id="TKC83952.1"/>
    </source>
</evidence>
<feature type="transmembrane region" description="Helical" evidence="1">
    <location>
        <begin position="46"/>
        <end position="73"/>
    </location>
</feature>
<feature type="chain" id="PRO_5020485636" description="Methyltransferase" evidence="2">
    <location>
        <begin position="31"/>
        <end position="82"/>
    </location>
</feature>
<dbReference type="AlphaFoldDB" id="A0A4U1HRD5"/>
<keyword evidence="4" id="KW-1185">Reference proteome</keyword>
<proteinExistence type="predicted"/>
<dbReference type="InterPro" id="IPR008020">
    <property type="entry name" value="G8P"/>
</dbReference>
<protein>
    <recommendedName>
        <fullName evidence="5">Methyltransferase</fullName>
    </recommendedName>
</protein>
<gene>
    <name evidence="3" type="ORF">FAZ69_22365</name>
</gene>
<dbReference type="Pfam" id="PF05356">
    <property type="entry name" value="Phage_Coat_B"/>
    <property type="match status" value="1"/>
</dbReference>
<evidence type="ECO:0000256" key="1">
    <source>
        <dbReference type="SAM" id="Phobius"/>
    </source>
</evidence>
<accession>A0A4U1HRD5</accession>
<keyword evidence="2" id="KW-0732">Signal</keyword>
<keyword evidence="1" id="KW-0472">Membrane</keyword>
<feature type="signal peptide" evidence="2">
    <location>
        <begin position="1"/>
        <end position="30"/>
    </location>
</feature>
<reference evidence="3 4" key="1">
    <citation type="submission" date="2019-04" db="EMBL/GenBank/DDBJ databases">
        <title>Trinickia sp. 7GSK02, isolated from subtropical forest soil.</title>
        <authorList>
            <person name="Gao Z.-H."/>
            <person name="Qiu L.-H."/>
        </authorList>
    </citation>
    <scope>NUCLEOTIDE SEQUENCE [LARGE SCALE GENOMIC DNA]</scope>
    <source>
        <strain evidence="3 4">7GSK02</strain>
    </source>
</reference>
<sequence>MKKLVAGVKGAAKRAAVGVVVAGASVAAFAQTSSSSTVVVDVSSTVSVISGVVSAVTAIGAAVLSVVVVAWGYKTVRGFIGR</sequence>
<dbReference type="EMBL" id="SWJE01000013">
    <property type="protein sequence ID" value="TKC83952.1"/>
    <property type="molecule type" value="Genomic_DNA"/>
</dbReference>
<evidence type="ECO:0000313" key="4">
    <source>
        <dbReference type="Proteomes" id="UP000305539"/>
    </source>
</evidence>
<dbReference type="Proteomes" id="UP000305539">
    <property type="component" value="Unassembled WGS sequence"/>
</dbReference>
<keyword evidence="1" id="KW-1133">Transmembrane helix</keyword>
<keyword evidence="1" id="KW-0812">Transmembrane</keyword>
<evidence type="ECO:0000256" key="2">
    <source>
        <dbReference type="SAM" id="SignalP"/>
    </source>
</evidence>
<name>A0A4U1HRD5_9BURK</name>
<comment type="caution">
    <text evidence="3">The sequence shown here is derived from an EMBL/GenBank/DDBJ whole genome shotgun (WGS) entry which is preliminary data.</text>
</comment>